<evidence type="ECO:0000256" key="2">
    <source>
        <dbReference type="ARBA" id="ARBA00022448"/>
    </source>
</evidence>
<evidence type="ECO:0000256" key="1">
    <source>
        <dbReference type="ARBA" id="ARBA00004651"/>
    </source>
</evidence>
<dbReference type="GO" id="GO:0005886">
    <property type="term" value="C:plasma membrane"/>
    <property type="evidence" value="ECO:0007669"/>
    <property type="project" value="UniProtKB-SubCell"/>
</dbReference>
<comment type="subcellular location">
    <subcellularLocation>
        <location evidence="1 7">Cell membrane</location>
        <topology evidence="1 7">Multi-pass membrane protein</topology>
    </subcellularLocation>
</comment>
<feature type="transmembrane region" description="Helical" evidence="7">
    <location>
        <begin position="96"/>
        <end position="116"/>
    </location>
</feature>
<organism evidence="9 10">
    <name type="scientific">Tepidibacter thalassicus DSM 15285</name>
    <dbReference type="NCBI Taxonomy" id="1123350"/>
    <lineage>
        <taxon>Bacteria</taxon>
        <taxon>Bacillati</taxon>
        <taxon>Bacillota</taxon>
        <taxon>Clostridia</taxon>
        <taxon>Peptostreptococcales</taxon>
        <taxon>Peptostreptococcaceae</taxon>
        <taxon>Tepidibacter</taxon>
    </lineage>
</organism>
<keyword evidence="5 7" id="KW-1133">Transmembrane helix</keyword>
<dbReference type="SUPFAM" id="SSF161098">
    <property type="entry name" value="MetI-like"/>
    <property type="match status" value="1"/>
</dbReference>
<dbReference type="InterPro" id="IPR000515">
    <property type="entry name" value="MetI-like"/>
</dbReference>
<evidence type="ECO:0000259" key="8">
    <source>
        <dbReference type="PROSITE" id="PS50928"/>
    </source>
</evidence>
<evidence type="ECO:0000256" key="4">
    <source>
        <dbReference type="ARBA" id="ARBA00022692"/>
    </source>
</evidence>
<feature type="transmembrane region" description="Helical" evidence="7">
    <location>
        <begin position="122"/>
        <end position="143"/>
    </location>
</feature>
<dbReference type="PANTHER" id="PTHR30151">
    <property type="entry name" value="ALKANE SULFONATE ABC TRANSPORTER-RELATED, MEMBRANE SUBUNIT"/>
    <property type="match status" value="1"/>
</dbReference>
<evidence type="ECO:0000313" key="10">
    <source>
        <dbReference type="Proteomes" id="UP000242520"/>
    </source>
</evidence>
<protein>
    <submittedName>
        <fullName evidence="9">NitT/TauT family transport system permease protein</fullName>
    </submittedName>
</protein>
<reference evidence="10" key="1">
    <citation type="submission" date="2016-11" db="EMBL/GenBank/DDBJ databases">
        <authorList>
            <person name="Varghese N."/>
            <person name="Submissions S."/>
        </authorList>
    </citation>
    <scope>NUCLEOTIDE SEQUENCE [LARGE SCALE GENOMIC DNA]</scope>
    <source>
        <strain evidence="10">DSM 15285</strain>
    </source>
</reference>
<dbReference type="PROSITE" id="PS50928">
    <property type="entry name" value="ABC_TM1"/>
    <property type="match status" value="1"/>
</dbReference>
<keyword evidence="10" id="KW-1185">Reference proteome</keyword>
<evidence type="ECO:0000313" key="9">
    <source>
        <dbReference type="EMBL" id="SHH26861.1"/>
    </source>
</evidence>
<dbReference type="CDD" id="cd06261">
    <property type="entry name" value="TM_PBP2"/>
    <property type="match status" value="1"/>
</dbReference>
<keyword evidence="4 7" id="KW-0812">Transmembrane</keyword>
<gene>
    <name evidence="9" type="ORF">SAMN02744040_01419</name>
</gene>
<comment type="similarity">
    <text evidence="7">Belongs to the binding-protein-dependent transport system permease family.</text>
</comment>
<dbReference type="STRING" id="1123350.SAMN02744040_01419"/>
<dbReference type="OrthoDB" id="9796361at2"/>
<dbReference type="AlphaFoldDB" id="A0A1M5RKX7"/>
<sequence>MRIIITKKNRDILKMIIGILLFWGGLSVIYSPIILPGPIKTLQATWNVFNDVNFLKHVLITLKRLFIGLFGAVLLGSILGIVIGENKRMKYLFEPVFHIIQATPPISWLALGMIWFGLDGQATVFIVFIASIPILIINIMEGFENIDPKLIEMARIFRFSKKEILFEITLPSLKSYFKSGITIAVGLGWKLVIMGEVLSSSTGIGAQITNARLNIETEKVLAWTIIIILLGVLSQKLIDMAFEFRCKGKDSYGFGNEQNRKNIWQAYCIKRFFVKGR</sequence>
<dbReference type="Pfam" id="PF00528">
    <property type="entry name" value="BPD_transp_1"/>
    <property type="match status" value="1"/>
</dbReference>
<accession>A0A1M5RKX7</accession>
<dbReference type="EMBL" id="FQXH01000013">
    <property type="protein sequence ID" value="SHH26861.1"/>
    <property type="molecule type" value="Genomic_DNA"/>
</dbReference>
<feature type="transmembrane region" description="Helical" evidence="7">
    <location>
        <begin position="65"/>
        <end position="84"/>
    </location>
</feature>
<evidence type="ECO:0000256" key="5">
    <source>
        <dbReference type="ARBA" id="ARBA00022989"/>
    </source>
</evidence>
<evidence type="ECO:0000256" key="7">
    <source>
        <dbReference type="RuleBase" id="RU363032"/>
    </source>
</evidence>
<name>A0A1M5RKX7_9FIRM</name>
<proteinExistence type="inferred from homology"/>
<feature type="transmembrane region" description="Helical" evidence="7">
    <location>
        <begin position="220"/>
        <end position="238"/>
    </location>
</feature>
<dbReference type="GO" id="GO:0055085">
    <property type="term" value="P:transmembrane transport"/>
    <property type="evidence" value="ECO:0007669"/>
    <property type="project" value="InterPro"/>
</dbReference>
<dbReference type="PANTHER" id="PTHR30151:SF0">
    <property type="entry name" value="ABC TRANSPORTER PERMEASE PROTEIN MJ0413-RELATED"/>
    <property type="match status" value="1"/>
</dbReference>
<evidence type="ECO:0000256" key="3">
    <source>
        <dbReference type="ARBA" id="ARBA00022475"/>
    </source>
</evidence>
<feature type="domain" description="ABC transmembrane type-1" evidence="8">
    <location>
        <begin position="58"/>
        <end position="238"/>
    </location>
</feature>
<dbReference type="InterPro" id="IPR035906">
    <property type="entry name" value="MetI-like_sf"/>
</dbReference>
<keyword evidence="2 7" id="KW-0813">Transport</keyword>
<dbReference type="Gene3D" id="1.10.3720.10">
    <property type="entry name" value="MetI-like"/>
    <property type="match status" value="1"/>
</dbReference>
<feature type="transmembrane region" description="Helical" evidence="7">
    <location>
        <begin position="12"/>
        <end position="33"/>
    </location>
</feature>
<keyword evidence="3" id="KW-1003">Cell membrane</keyword>
<keyword evidence="6 7" id="KW-0472">Membrane</keyword>
<dbReference type="Proteomes" id="UP000242520">
    <property type="component" value="Unassembled WGS sequence"/>
</dbReference>
<evidence type="ECO:0000256" key="6">
    <source>
        <dbReference type="ARBA" id="ARBA00023136"/>
    </source>
</evidence>